<dbReference type="InterPro" id="IPR036390">
    <property type="entry name" value="WH_DNA-bd_sf"/>
</dbReference>
<name>A0ABT5RUS5_9BURK</name>
<proteinExistence type="predicted"/>
<dbReference type="CDD" id="cd04301">
    <property type="entry name" value="NAT_SF"/>
    <property type="match status" value="1"/>
</dbReference>
<organism evidence="5 6">
    <name type="scientific">Acidovorax benzenivorans</name>
    <dbReference type="NCBI Taxonomy" id="2987520"/>
    <lineage>
        <taxon>Bacteria</taxon>
        <taxon>Pseudomonadati</taxon>
        <taxon>Pseudomonadota</taxon>
        <taxon>Betaproteobacteria</taxon>
        <taxon>Burkholderiales</taxon>
        <taxon>Comamonadaceae</taxon>
        <taxon>Acidovorax</taxon>
    </lineage>
</organism>
<dbReference type="PANTHER" id="PTHR13947">
    <property type="entry name" value="GNAT FAMILY N-ACETYLTRANSFERASE"/>
    <property type="match status" value="1"/>
</dbReference>
<dbReference type="PROSITE" id="PS50995">
    <property type="entry name" value="HTH_MARR_2"/>
    <property type="match status" value="1"/>
</dbReference>
<feature type="domain" description="N-acetyltransferase" evidence="4">
    <location>
        <begin position="170"/>
        <end position="326"/>
    </location>
</feature>
<comment type="caution">
    <text evidence="5">The sequence shown here is derived from an EMBL/GenBank/DDBJ whole genome shotgun (WGS) entry which is preliminary data.</text>
</comment>
<dbReference type="InterPro" id="IPR011991">
    <property type="entry name" value="ArsR-like_HTH"/>
</dbReference>
<dbReference type="PANTHER" id="PTHR13947:SF37">
    <property type="entry name" value="LD18367P"/>
    <property type="match status" value="1"/>
</dbReference>
<dbReference type="SUPFAM" id="SSF46785">
    <property type="entry name" value="Winged helix' DNA-binding domain"/>
    <property type="match status" value="1"/>
</dbReference>
<dbReference type="Pfam" id="PF01047">
    <property type="entry name" value="MarR"/>
    <property type="match status" value="1"/>
</dbReference>
<dbReference type="Pfam" id="PF00583">
    <property type="entry name" value="Acetyltransf_1"/>
    <property type="match status" value="1"/>
</dbReference>
<dbReference type="Gene3D" id="3.40.630.30">
    <property type="match status" value="1"/>
</dbReference>
<dbReference type="SUPFAM" id="SSF55729">
    <property type="entry name" value="Acyl-CoA N-acyltransferases (Nat)"/>
    <property type="match status" value="1"/>
</dbReference>
<dbReference type="EMBL" id="JAPCKI010000004">
    <property type="protein sequence ID" value="MDD2177452.1"/>
    <property type="molecule type" value="Genomic_DNA"/>
</dbReference>
<keyword evidence="1" id="KW-0808">Transferase</keyword>
<dbReference type="InterPro" id="IPR000182">
    <property type="entry name" value="GNAT_dom"/>
</dbReference>
<dbReference type="InterPro" id="IPR016181">
    <property type="entry name" value="Acyl_CoA_acyltransferase"/>
</dbReference>
<evidence type="ECO:0000256" key="1">
    <source>
        <dbReference type="ARBA" id="ARBA00022679"/>
    </source>
</evidence>
<dbReference type="CDD" id="cd00090">
    <property type="entry name" value="HTH_ARSR"/>
    <property type="match status" value="1"/>
</dbReference>
<feature type="region of interest" description="Disordered" evidence="2">
    <location>
        <begin position="1"/>
        <end position="22"/>
    </location>
</feature>
<evidence type="ECO:0000259" key="4">
    <source>
        <dbReference type="PROSITE" id="PS51186"/>
    </source>
</evidence>
<evidence type="ECO:0000259" key="3">
    <source>
        <dbReference type="PROSITE" id="PS50995"/>
    </source>
</evidence>
<accession>A0ABT5RUS5</accession>
<keyword evidence="6" id="KW-1185">Reference proteome</keyword>
<evidence type="ECO:0000256" key="2">
    <source>
        <dbReference type="SAM" id="MobiDB-lite"/>
    </source>
</evidence>
<dbReference type="Gene3D" id="1.10.10.10">
    <property type="entry name" value="Winged helix-like DNA-binding domain superfamily/Winged helix DNA-binding domain"/>
    <property type="match status" value="1"/>
</dbReference>
<dbReference type="InterPro" id="IPR036388">
    <property type="entry name" value="WH-like_DNA-bd_sf"/>
</dbReference>
<feature type="domain" description="HTH marR-type" evidence="3">
    <location>
        <begin position="21"/>
        <end position="155"/>
    </location>
</feature>
<dbReference type="InterPro" id="IPR050769">
    <property type="entry name" value="NAT_camello-type"/>
</dbReference>
<protein>
    <submittedName>
        <fullName evidence="5">Bifunctional helix-turn-helix transcriptional regulator/GNAT family N-acetyltransferase</fullName>
    </submittedName>
</protein>
<reference evidence="5" key="1">
    <citation type="submission" date="2022-10" db="EMBL/GenBank/DDBJ databases">
        <title>Description of microaerobic benzene degrading bacteria.</title>
        <authorList>
            <person name="Bedics A."/>
            <person name="Tancsics A."/>
            <person name="Banerjee S."/>
        </authorList>
    </citation>
    <scope>NUCLEOTIDE SEQUENCE</scope>
    <source>
        <strain evidence="5">D2M1</strain>
    </source>
</reference>
<sequence>MKAPTDSSQPSAPTASPAPVPASAVKAVRRFNRFITRRIGVLDPYLGSKLSLTDVRVLYELAHRDAPVASELARDLGLDGGYISRILRRFEQTGWIERRASTQDARQSLVTLTPAGREAFEPLQQRSRDEAAALLAPLPPARRQEVVDAMERIETLLSPTTNAAEGTRVAVLRDPQPGDMGWVVQQHGEIYWREYGWDSRFEALVADIAAQFLRKFQPAWEKAWIAELDGERVGSVFLVRKSATTAQLRMLILSPKARGLGLGARLTDECIAFARAKGYKKMVLWTNSCLTAARGIYGQRGFQLVKTEPYEGFGQQLVGETWELKL</sequence>
<dbReference type="SMART" id="SM00347">
    <property type="entry name" value="HTH_MARR"/>
    <property type="match status" value="1"/>
</dbReference>
<evidence type="ECO:0000313" key="5">
    <source>
        <dbReference type="EMBL" id="MDD2177452.1"/>
    </source>
</evidence>
<dbReference type="InterPro" id="IPR000835">
    <property type="entry name" value="HTH_MarR-typ"/>
</dbReference>
<dbReference type="RefSeq" id="WP_274109178.1">
    <property type="nucleotide sequence ID" value="NZ_JAPCKI010000004.1"/>
</dbReference>
<dbReference type="PROSITE" id="PS51186">
    <property type="entry name" value="GNAT"/>
    <property type="match status" value="1"/>
</dbReference>
<dbReference type="Proteomes" id="UP001148932">
    <property type="component" value="Unassembled WGS sequence"/>
</dbReference>
<evidence type="ECO:0000313" key="6">
    <source>
        <dbReference type="Proteomes" id="UP001148932"/>
    </source>
</evidence>
<gene>
    <name evidence="5" type="ORF">OIN59_08390</name>
</gene>